<dbReference type="Proteomes" id="UP000231742">
    <property type="component" value="Unassembled WGS sequence"/>
</dbReference>
<evidence type="ECO:0000259" key="1">
    <source>
        <dbReference type="PROSITE" id="PS51186"/>
    </source>
</evidence>
<dbReference type="InterPro" id="IPR000182">
    <property type="entry name" value="GNAT_dom"/>
</dbReference>
<dbReference type="PROSITE" id="PS51186">
    <property type="entry name" value="GNAT"/>
    <property type="match status" value="1"/>
</dbReference>
<evidence type="ECO:0000313" key="2">
    <source>
        <dbReference type="EMBL" id="PJJ78407.1"/>
    </source>
</evidence>
<dbReference type="Gene3D" id="3.40.630.30">
    <property type="match status" value="1"/>
</dbReference>
<dbReference type="SUPFAM" id="SSF55729">
    <property type="entry name" value="Acyl-CoA N-acyltransferases (Nat)"/>
    <property type="match status" value="1"/>
</dbReference>
<feature type="domain" description="N-acetyltransferase" evidence="1">
    <location>
        <begin position="108"/>
        <end position="236"/>
    </location>
</feature>
<keyword evidence="2" id="KW-0808">Transferase</keyword>
<sequence length="236" mass="25913">MYSPIVFDYWLPSYEREPAFDALYVVRVADSLPTNTAVTLLDVAVGPSIVSLVTSFAERLDFTDGQRITSDQLRSELDAAGVALNGTDRLFYLPRHAQESLRAEVTPESTRPLTEADAAAFEQFTAAIPENELDEAFVELDHWLVYGTFADDRLVAASSMYPWRGSQLADLGIITLPEYRGQGFATQTVRAISARALADGYEPQYRCQLGNDGSSAVALAAGFTLFGQWDVVPLND</sequence>
<dbReference type="AlphaFoldDB" id="A0A2M9D2J5"/>
<proteinExistence type="predicted"/>
<accession>A0A2M9D2J5</accession>
<dbReference type="RefSeq" id="WP_100389451.1">
    <property type="nucleotide sequence ID" value="NZ_BMZU01000002.1"/>
</dbReference>
<dbReference type="OrthoDB" id="9797456at2"/>
<evidence type="ECO:0000313" key="3">
    <source>
        <dbReference type="Proteomes" id="UP000231742"/>
    </source>
</evidence>
<dbReference type="EMBL" id="PGFH01000002">
    <property type="protein sequence ID" value="PJJ78407.1"/>
    <property type="molecule type" value="Genomic_DNA"/>
</dbReference>
<dbReference type="CDD" id="cd04301">
    <property type="entry name" value="NAT_SF"/>
    <property type="match status" value="1"/>
</dbReference>
<reference evidence="2 3" key="1">
    <citation type="submission" date="2017-11" db="EMBL/GenBank/DDBJ databases">
        <title>Genomic Encyclopedia of Archaeal and Bacterial Type Strains, Phase II (KMG-II): From Individual Species to Whole Genera.</title>
        <authorList>
            <person name="Goeker M."/>
        </authorList>
    </citation>
    <scope>NUCLEOTIDE SEQUENCE [LARGE SCALE GENOMIC DNA]</scope>
    <source>
        <strain evidence="2 3">DSM 16400</strain>
    </source>
</reference>
<name>A0A2M9D2J5_9MICO</name>
<gene>
    <name evidence="2" type="ORF">CLV85_1977</name>
</gene>
<organism evidence="2 3">
    <name type="scientific">Salinibacterium amurskyense</name>
    <dbReference type="NCBI Taxonomy" id="205941"/>
    <lineage>
        <taxon>Bacteria</taxon>
        <taxon>Bacillati</taxon>
        <taxon>Actinomycetota</taxon>
        <taxon>Actinomycetes</taxon>
        <taxon>Micrococcales</taxon>
        <taxon>Microbacteriaceae</taxon>
        <taxon>Salinibacterium</taxon>
    </lineage>
</organism>
<keyword evidence="3" id="KW-1185">Reference proteome</keyword>
<protein>
    <submittedName>
        <fullName evidence="2">Acetyltransferase (GNAT) family protein</fullName>
    </submittedName>
</protein>
<comment type="caution">
    <text evidence="2">The sequence shown here is derived from an EMBL/GenBank/DDBJ whole genome shotgun (WGS) entry which is preliminary data.</text>
</comment>
<dbReference type="InterPro" id="IPR016181">
    <property type="entry name" value="Acyl_CoA_acyltransferase"/>
</dbReference>
<dbReference type="Pfam" id="PF13302">
    <property type="entry name" value="Acetyltransf_3"/>
    <property type="match status" value="1"/>
</dbReference>
<dbReference type="GO" id="GO:0016747">
    <property type="term" value="F:acyltransferase activity, transferring groups other than amino-acyl groups"/>
    <property type="evidence" value="ECO:0007669"/>
    <property type="project" value="InterPro"/>
</dbReference>